<feature type="transmembrane region" description="Helical" evidence="6">
    <location>
        <begin position="82"/>
        <end position="103"/>
    </location>
</feature>
<evidence type="ECO:0000313" key="9">
    <source>
        <dbReference type="Proteomes" id="UP000001593"/>
    </source>
</evidence>
<feature type="transmembrane region" description="Helical" evidence="6">
    <location>
        <begin position="360"/>
        <end position="382"/>
    </location>
</feature>
<sequence length="474" mass="51638">MSIRSNIREFFSIDASTVKYKIFFVLHFFGLGSIPLYLPVFLRSIGIDAFHSGIITALRKLVRIPSSPLIGAIADKSLRHKLTLMVCVVLGTCLYSGLSYIPIVQGMERNGYNLSEDEGSQAIATETVHLSIHGRLSTQVIFATALFFVVSGEFFNDPLESILAASIVNQVGVERYGHQRLYGAFGFGIGSLVTGFAMDQTSHVTYIPGSLPHHGPNFLTAFIINFGLSVFALLLIGFTFEITINEKKIPPNFAKHIGLLIRKETVLFLIILFITGVANGVIMSFLFWFLRDIGASQTLLGLVTVVMCSAEMLVFSCTGTMIGRLGHVGVIILALACTIIRLLIYPFLENPWYVLLVEPMNGITFAAMWATCVSYASILAPNEVQSTMQGVVSSVYYNLGGGTGSLLGGMVYKAYGPRSMFWATAGLCGVGMPLAIALYCINSVKEKISNGYDLVNEDENLELPLALNDANIAR</sequence>
<gene>
    <name evidence="8" type="ORF">NEMVEDRAFT_v1g244203</name>
</gene>
<dbReference type="CDD" id="cd17335">
    <property type="entry name" value="MFS_MFSD6"/>
    <property type="match status" value="1"/>
</dbReference>
<comment type="subcellular location">
    <subcellularLocation>
        <location evidence="1">Membrane</location>
        <topology evidence="1">Multi-pass membrane protein</topology>
    </subcellularLocation>
</comment>
<evidence type="ECO:0000259" key="7">
    <source>
        <dbReference type="PROSITE" id="PS50850"/>
    </source>
</evidence>
<dbReference type="TCDB" id="2.A.1.65.4">
    <property type="family name" value="the major facilitator superfamily (mfs)"/>
</dbReference>
<protein>
    <recommendedName>
        <fullName evidence="7">Major facilitator superfamily (MFS) profile domain-containing protein</fullName>
    </recommendedName>
</protein>
<dbReference type="InterPro" id="IPR051717">
    <property type="entry name" value="MFS_MFSD6"/>
</dbReference>
<proteinExistence type="inferred from homology"/>
<keyword evidence="4 6" id="KW-1133">Transmembrane helix</keyword>
<name>A7SBW5_NEMVE</name>
<feature type="transmembrane region" description="Helical" evidence="6">
    <location>
        <begin position="421"/>
        <end position="441"/>
    </location>
</feature>
<dbReference type="InterPro" id="IPR036259">
    <property type="entry name" value="MFS_trans_sf"/>
</dbReference>
<dbReference type="InterPro" id="IPR020846">
    <property type="entry name" value="MFS_dom"/>
</dbReference>
<evidence type="ECO:0000256" key="6">
    <source>
        <dbReference type="SAM" id="Phobius"/>
    </source>
</evidence>
<evidence type="ECO:0000256" key="2">
    <source>
        <dbReference type="ARBA" id="ARBA00005241"/>
    </source>
</evidence>
<dbReference type="Proteomes" id="UP000001593">
    <property type="component" value="Unassembled WGS sequence"/>
</dbReference>
<dbReference type="Pfam" id="PF12832">
    <property type="entry name" value="MFS_1_like"/>
    <property type="match status" value="1"/>
</dbReference>
<dbReference type="OMA" id="ISWIPNP"/>
<dbReference type="PANTHER" id="PTHR16172">
    <property type="entry name" value="MAJOR FACILITATOR SUPERFAMILY DOMAIN-CONTAINING PROTEIN 6-LIKE"/>
    <property type="match status" value="1"/>
</dbReference>
<evidence type="ECO:0000313" key="8">
    <source>
        <dbReference type="EMBL" id="EDO38796.1"/>
    </source>
</evidence>
<dbReference type="PhylomeDB" id="A7SBW5"/>
<feature type="transmembrane region" description="Helical" evidence="6">
    <location>
        <begin position="181"/>
        <end position="198"/>
    </location>
</feature>
<evidence type="ECO:0000256" key="3">
    <source>
        <dbReference type="ARBA" id="ARBA00022692"/>
    </source>
</evidence>
<dbReference type="HOGENOM" id="CLU_013133_2_1_1"/>
<accession>A7SBW5</accession>
<feature type="domain" description="Major facilitator superfamily (MFS) profile" evidence="7">
    <location>
        <begin position="264"/>
        <end position="474"/>
    </location>
</feature>
<dbReference type="PROSITE" id="PS50850">
    <property type="entry name" value="MFS"/>
    <property type="match status" value="1"/>
</dbReference>
<keyword evidence="9" id="KW-1185">Reference proteome</keyword>
<dbReference type="GO" id="GO:0016020">
    <property type="term" value="C:membrane"/>
    <property type="evidence" value="ECO:0000318"/>
    <property type="project" value="GO_Central"/>
</dbReference>
<dbReference type="InParanoid" id="A7SBW5"/>
<keyword evidence="3 6" id="KW-0812">Transmembrane</keyword>
<dbReference type="InterPro" id="IPR024989">
    <property type="entry name" value="MFS_assoc_dom"/>
</dbReference>
<organism evidence="8 9">
    <name type="scientific">Nematostella vectensis</name>
    <name type="common">Starlet sea anemone</name>
    <dbReference type="NCBI Taxonomy" id="45351"/>
    <lineage>
        <taxon>Eukaryota</taxon>
        <taxon>Metazoa</taxon>
        <taxon>Cnidaria</taxon>
        <taxon>Anthozoa</taxon>
        <taxon>Hexacorallia</taxon>
        <taxon>Actiniaria</taxon>
        <taxon>Edwardsiidae</taxon>
        <taxon>Nematostella</taxon>
    </lineage>
</organism>
<dbReference type="PANTHER" id="PTHR16172:SF2">
    <property type="entry name" value="MAJOR FACILITATOR SUPERFAMILY DOMAIN-CONTAINING PROTEIN 6"/>
    <property type="match status" value="1"/>
</dbReference>
<dbReference type="SUPFAM" id="SSF103473">
    <property type="entry name" value="MFS general substrate transporter"/>
    <property type="match status" value="1"/>
</dbReference>
<dbReference type="OrthoDB" id="515887at2759"/>
<dbReference type="KEGG" id="nve:5510389"/>
<feature type="transmembrane region" description="Helical" evidence="6">
    <location>
        <begin position="394"/>
        <end position="415"/>
    </location>
</feature>
<feature type="transmembrane region" description="Helical" evidence="6">
    <location>
        <begin position="328"/>
        <end position="348"/>
    </location>
</feature>
<dbReference type="AlphaFoldDB" id="A7SBW5"/>
<evidence type="ECO:0000256" key="5">
    <source>
        <dbReference type="ARBA" id="ARBA00023136"/>
    </source>
</evidence>
<dbReference type="eggNOG" id="KOG3762">
    <property type="taxonomic scope" value="Eukaryota"/>
</dbReference>
<reference evidence="8 9" key="1">
    <citation type="journal article" date="2007" name="Science">
        <title>Sea anemone genome reveals ancestral eumetazoan gene repertoire and genomic organization.</title>
        <authorList>
            <person name="Putnam N.H."/>
            <person name="Srivastava M."/>
            <person name="Hellsten U."/>
            <person name="Dirks B."/>
            <person name="Chapman J."/>
            <person name="Salamov A."/>
            <person name="Terry A."/>
            <person name="Shapiro H."/>
            <person name="Lindquist E."/>
            <person name="Kapitonov V.V."/>
            <person name="Jurka J."/>
            <person name="Genikhovich G."/>
            <person name="Grigoriev I.V."/>
            <person name="Lucas S.M."/>
            <person name="Steele R.E."/>
            <person name="Finnerty J.R."/>
            <person name="Technau U."/>
            <person name="Martindale M.Q."/>
            <person name="Rokhsar D.S."/>
        </authorList>
    </citation>
    <scope>NUCLEOTIDE SEQUENCE [LARGE SCALE GENOMIC DNA]</scope>
    <source>
        <strain evidence="9">CH2 X CH6</strain>
    </source>
</reference>
<feature type="transmembrane region" description="Helical" evidence="6">
    <location>
        <begin position="295"/>
        <end position="316"/>
    </location>
</feature>
<dbReference type="GO" id="GO:0022857">
    <property type="term" value="F:transmembrane transporter activity"/>
    <property type="evidence" value="ECO:0007669"/>
    <property type="project" value="InterPro"/>
</dbReference>
<feature type="transmembrane region" description="Helical" evidence="6">
    <location>
        <begin position="20"/>
        <end position="38"/>
    </location>
</feature>
<evidence type="ECO:0000256" key="4">
    <source>
        <dbReference type="ARBA" id="ARBA00022989"/>
    </source>
</evidence>
<dbReference type="EMBL" id="DS469619">
    <property type="protein sequence ID" value="EDO38796.1"/>
    <property type="molecule type" value="Genomic_DNA"/>
</dbReference>
<keyword evidence="5 6" id="KW-0472">Membrane</keyword>
<comment type="similarity">
    <text evidence="2">Belongs to the major facilitator superfamily. MFSD6 family.</text>
</comment>
<evidence type="ECO:0000256" key="1">
    <source>
        <dbReference type="ARBA" id="ARBA00004141"/>
    </source>
</evidence>
<feature type="transmembrane region" description="Helical" evidence="6">
    <location>
        <begin position="265"/>
        <end position="289"/>
    </location>
</feature>
<feature type="transmembrane region" description="Helical" evidence="6">
    <location>
        <begin position="218"/>
        <end position="244"/>
    </location>
</feature>
<dbReference type="Gene3D" id="1.20.1250.20">
    <property type="entry name" value="MFS general substrate transporter like domains"/>
    <property type="match status" value="2"/>
</dbReference>